<evidence type="ECO:0000256" key="8">
    <source>
        <dbReference type="ARBA" id="ARBA00048367"/>
    </source>
</evidence>
<feature type="binding site" evidence="9">
    <location>
        <position position="34"/>
    </location>
    <ligand>
        <name>ATP</name>
        <dbReference type="ChEBI" id="CHEBI:30616"/>
    </ligand>
</feature>
<dbReference type="InterPro" id="IPR050117">
    <property type="entry name" value="MAPK"/>
</dbReference>
<evidence type="ECO:0000313" key="12">
    <source>
        <dbReference type="EMBL" id="KAL3274321.1"/>
    </source>
</evidence>
<dbReference type="SMART" id="SM00220">
    <property type="entry name" value="S_TKc"/>
    <property type="match status" value="1"/>
</dbReference>
<dbReference type="PROSITE" id="PS50011">
    <property type="entry name" value="PROTEIN_KINASE_DOM"/>
    <property type="match status" value="1"/>
</dbReference>
<dbReference type="FunFam" id="3.30.200.20:FF:000049">
    <property type="entry name" value="cyclin-dependent kinase-like 1 isoform X1"/>
    <property type="match status" value="1"/>
</dbReference>
<keyword evidence="13" id="KW-1185">Reference proteome</keyword>
<evidence type="ECO:0000256" key="5">
    <source>
        <dbReference type="ARBA" id="ARBA00022777"/>
    </source>
</evidence>
<proteinExistence type="predicted"/>
<evidence type="ECO:0000256" key="7">
    <source>
        <dbReference type="ARBA" id="ARBA00047811"/>
    </source>
</evidence>
<evidence type="ECO:0000256" key="2">
    <source>
        <dbReference type="ARBA" id="ARBA00022527"/>
    </source>
</evidence>
<dbReference type="AlphaFoldDB" id="A0ABD2N6D2"/>
<feature type="domain" description="Protein kinase" evidence="11">
    <location>
        <begin position="4"/>
        <end position="287"/>
    </location>
</feature>
<dbReference type="PROSITE" id="PS00108">
    <property type="entry name" value="PROTEIN_KINASE_ST"/>
    <property type="match status" value="1"/>
</dbReference>
<evidence type="ECO:0000256" key="3">
    <source>
        <dbReference type="ARBA" id="ARBA00022679"/>
    </source>
</evidence>
<evidence type="ECO:0000256" key="1">
    <source>
        <dbReference type="ARBA" id="ARBA00012425"/>
    </source>
</evidence>
<evidence type="ECO:0000256" key="4">
    <source>
        <dbReference type="ARBA" id="ARBA00022741"/>
    </source>
</evidence>
<dbReference type="InterPro" id="IPR008271">
    <property type="entry name" value="Ser/Thr_kinase_AS"/>
</dbReference>
<dbReference type="Gene3D" id="1.10.510.10">
    <property type="entry name" value="Transferase(Phosphotransferase) domain 1"/>
    <property type="match status" value="1"/>
</dbReference>
<dbReference type="Gene3D" id="3.30.200.20">
    <property type="entry name" value="Phosphorylase Kinase, domain 1"/>
    <property type="match status" value="1"/>
</dbReference>
<keyword evidence="2" id="KW-0723">Serine/threonine-protein kinase</keyword>
<dbReference type="PROSITE" id="PS00107">
    <property type="entry name" value="PROTEIN_KINASE_ATP"/>
    <property type="match status" value="1"/>
</dbReference>
<dbReference type="GO" id="GO:0004693">
    <property type="term" value="F:cyclin-dependent protein serine/threonine kinase activity"/>
    <property type="evidence" value="ECO:0007669"/>
    <property type="project" value="UniProtKB-EC"/>
</dbReference>
<name>A0ABD2N6D2_9CUCU</name>
<dbReference type="FunFam" id="1.10.510.10:FF:000624">
    <property type="entry name" value="Mitogen-activated protein kinase"/>
    <property type="match status" value="1"/>
</dbReference>
<dbReference type="GO" id="GO:0005524">
    <property type="term" value="F:ATP binding"/>
    <property type="evidence" value="ECO:0007669"/>
    <property type="project" value="UniProtKB-UniRule"/>
</dbReference>
<accession>A0ABD2N6D2</accession>
<organism evidence="12 13">
    <name type="scientific">Cryptolaemus montrouzieri</name>
    <dbReference type="NCBI Taxonomy" id="559131"/>
    <lineage>
        <taxon>Eukaryota</taxon>
        <taxon>Metazoa</taxon>
        <taxon>Ecdysozoa</taxon>
        <taxon>Arthropoda</taxon>
        <taxon>Hexapoda</taxon>
        <taxon>Insecta</taxon>
        <taxon>Pterygota</taxon>
        <taxon>Neoptera</taxon>
        <taxon>Endopterygota</taxon>
        <taxon>Coleoptera</taxon>
        <taxon>Polyphaga</taxon>
        <taxon>Cucujiformia</taxon>
        <taxon>Coccinelloidea</taxon>
        <taxon>Coccinellidae</taxon>
        <taxon>Scymninae</taxon>
        <taxon>Scymnini</taxon>
        <taxon>Cryptolaemus</taxon>
    </lineage>
</organism>
<feature type="compositionally biased region" description="Basic and acidic residues" evidence="10">
    <location>
        <begin position="524"/>
        <end position="534"/>
    </location>
</feature>
<keyword evidence="5" id="KW-0418">Kinase</keyword>
<dbReference type="InterPro" id="IPR000719">
    <property type="entry name" value="Prot_kinase_dom"/>
</dbReference>
<feature type="region of interest" description="Disordered" evidence="10">
    <location>
        <begin position="463"/>
        <end position="482"/>
    </location>
</feature>
<dbReference type="Proteomes" id="UP001516400">
    <property type="component" value="Unassembled WGS sequence"/>
</dbReference>
<reference evidence="12 13" key="1">
    <citation type="journal article" date="2021" name="BMC Biol.">
        <title>Horizontally acquired antibacterial genes associated with adaptive radiation of ladybird beetles.</title>
        <authorList>
            <person name="Li H.S."/>
            <person name="Tang X.F."/>
            <person name="Huang Y.H."/>
            <person name="Xu Z.Y."/>
            <person name="Chen M.L."/>
            <person name="Du X.Y."/>
            <person name="Qiu B.Y."/>
            <person name="Chen P.T."/>
            <person name="Zhang W."/>
            <person name="Slipinski A."/>
            <person name="Escalona H.E."/>
            <person name="Waterhouse R.M."/>
            <person name="Zwick A."/>
            <person name="Pang H."/>
        </authorList>
    </citation>
    <scope>NUCLEOTIDE SEQUENCE [LARGE SCALE GENOMIC DNA]</scope>
    <source>
        <strain evidence="12">SYSU2018</strain>
    </source>
</reference>
<evidence type="ECO:0000256" key="9">
    <source>
        <dbReference type="PROSITE-ProRule" id="PRU10141"/>
    </source>
</evidence>
<dbReference type="EC" id="2.7.11.22" evidence="1"/>
<evidence type="ECO:0000259" key="11">
    <source>
        <dbReference type="PROSITE" id="PS50011"/>
    </source>
</evidence>
<protein>
    <recommendedName>
        <fullName evidence="1">cyclin-dependent kinase</fullName>
        <ecNumber evidence="1">2.7.11.22</ecNumber>
    </recommendedName>
</protein>
<dbReference type="Pfam" id="PF00069">
    <property type="entry name" value="Pkinase"/>
    <property type="match status" value="1"/>
</dbReference>
<feature type="region of interest" description="Disordered" evidence="10">
    <location>
        <begin position="524"/>
        <end position="543"/>
    </location>
</feature>
<dbReference type="SUPFAM" id="SSF56112">
    <property type="entry name" value="Protein kinase-like (PK-like)"/>
    <property type="match status" value="1"/>
</dbReference>
<keyword evidence="4 9" id="KW-0547">Nucleotide-binding</keyword>
<keyword evidence="6 9" id="KW-0067">ATP-binding</keyword>
<comment type="caution">
    <text evidence="12">The sequence shown here is derived from an EMBL/GenBank/DDBJ whole genome shotgun (WGS) entry which is preliminary data.</text>
</comment>
<comment type="catalytic activity">
    <reaction evidence="8">
        <text>L-seryl-[protein] + ATP = O-phospho-L-seryl-[protein] + ADP + H(+)</text>
        <dbReference type="Rhea" id="RHEA:17989"/>
        <dbReference type="Rhea" id="RHEA-COMP:9863"/>
        <dbReference type="Rhea" id="RHEA-COMP:11604"/>
        <dbReference type="ChEBI" id="CHEBI:15378"/>
        <dbReference type="ChEBI" id="CHEBI:29999"/>
        <dbReference type="ChEBI" id="CHEBI:30616"/>
        <dbReference type="ChEBI" id="CHEBI:83421"/>
        <dbReference type="ChEBI" id="CHEBI:456216"/>
        <dbReference type="EC" id="2.7.11.22"/>
    </reaction>
</comment>
<comment type="catalytic activity">
    <reaction evidence="7">
        <text>L-threonyl-[protein] + ATP = O-phospho-L-threonyl-[protein] + ADP + H(+)</text>
        <dbReference type="Rhea" id="RHEA:46608"/>
        <dbReference type="Rhea" id="RHEA-COMP:11060"/>
        <dbReference type="Rhea" id="RHEA-COMP:11605"/>
        <dbReference type="ChEBI" id="CHEBI:15378"/>
        <dbReference type="ChEBI" id="CHEBI:30013"/>
        <dbReference type="ChEBI" id="CHEBI:30616"/>
        <dbReference type="ChEBI" id="CHEBI:61977"/>
        <dbReference type="ChEBI" id="CHEBI:456216"/>
        <dbReference type="EC" id="2.7.11.22"/>
    </reaction>
</comment>
<evidence type="ECO:0000256" key="10">
    <source>
        <dbReference type="SAM" id="MobiDB-lite"/>
    </source>
</evidence>
<sequence>MDKYEHVMLVGEGSYGVVMKCRHKELDQMVAIKKFLETEEDATIRKMALREIRMLRRLKHENLVAIIEVFRYRKRFYLVFEYLNGTILDELERMDGGLGEERCRERLYQIIRAISYCHSNQIIHRDVKPENVLVSSNGVVKLCDFGFARLATNTNEPLTDYVATRWYRAPELLVGDQNYGTGVDIWAIGCLFAEMLTGDPLFPGESDIDQLFLIVKMLGKPCPKHQQLMSKNSALRGIKAASPHPTDTLQRNFSDWPQLSLNILGSCLKMDPSQRASSEDLLRHNYFSHDNFAQIFVPALREKVLMEYNANPLLRKVKAEILYSTDRHDEQRFRKPPSSEPCKWKFHFAAGDAGATKRKLYDTYENNTDRSQRSMHRTTPKMAGSKPKEKPAPKQQYSVDFRNGNNAAEMYMLEKSLESLARLSQKNEHRTETPFKELPYDGKPNTPQSTYTNLFQYVEQKTTSTLNHPSNHGGASKDQLVTKKTPLYPTKTTMIQISLTGYNRNQFLKKDQCNLTSTTWIEGGGKKEQRRGSRGDFTLPNLPGGIPIFESQKKVSRFQ</sequence>
<gene>
    <name evidence="12" type="ORF">HHI36_015722</name>
</gene>
<dbReference type="PANTHER" id="PTHR24055">
    <property type="entry name" value="MITOGEN-ACTIVATED PROTEIN KINASE"/>
    <property type="match status" value="1"/>
</dbReference>
<dbReference type="InterPro" id="IPR011009">
    <property type="entry name" value="Kinase-like_dom_sf"/>
</dbReference>
<evidence type="ECO:0000313" key="13">
    <source>
        <dbReference type="Proteomes" id="UP001516400"/>
    </source>
</evidence>
<feature type="region of interest" description="Disordered" evidence="10">
    <location>
        <begin position="365"/>
        <end position="398"/>
    </location>
</feature>
<dbReference type="InterPro" id="IPR017441">
    <property type="entry name" value="Protein_kinase_ATP_BS"/>
</dbReference>
<evidence type="ECO:0000256" key="6">
    <source>
        <dbReference type="ARBA" id="ARBA00022840"/>
    </source>
</evidence>
<dbReference type="EMBL" id="JABFTP020000062">
    <property type="protein sequence ID" value="KAL3274321.1"/>
    <property type="molecule type" value="Genomic_DNA"/>
</dbReference>
<keyword evidence="3" id="KW-0808">Transferase</keyword>